<dbReference type="PANTHER" id="PTHR33560:SF1">
    <property type="entry name" value="PROTEIN FAM227A"/>
    <property type="match status" value="1"/>
</dbReference>
<evidence type="ECO:0000256" key="2">
    <source>
        <dbReference type="SAM" id="MobiDB-lite"/>
    </source>
</evidence>
<organism evidence="3 4">
    <name type="scientific">Physeter macrocephalus</name>
    <name type="common">Sperm whale</name>
    <name type="synonym">Physeter catodon</name>
    <dbReference type="NCBI Taxonomy" id="9755"/>
    <lineage>
        <taxon>Eukaryota</taxon>
        <taxon>Metazoa</taxon>
        <taxon>Chordata</taxon>
        <taxon>Craniata</taxon>
        <taxon>Vertebrata</taxon>
        <taxon>Euteleostomi</taxon>
        <taxon>Mammalia</taxon>
        <taxon>Eutheria</taxon>
        <taxon>Laurasiatheria</taxon>
        <taxon>Artiodactyla</taxon>
        <taxon>Whippomorpha</taxon>
        <taxon>Cetacea</taxon>
        <taxon>Odontoceti</taxon>
        <taxon>Physeteridae</taxon>
        <taxon>Physeter</taxon>
    </lineage>
</organism>
<proteinExistence type="inferred from homology"/>
<evidence type="ECO:0000313" key="3">
    <source>
        <dbReference type="Proteomes" id="UP000248484"/>
    </source>
</evidence>
<dbReference type="InterPro" id="IPR029417">
    <property type="entry name" value="FAM227"/>
</dbReference>
<accession>A0A2Y9T231</accession>
<dbReference type="RefSeq" id="XP_023982905.3">
    <property type="nucleotide sequence ID" value="XM_024127137.3"/>
</dbReference>
<gene>
    <name evidence="4" type="primary">FAM227A</name>
</gene>
<dbReference type="CTD" id="646851"/>
<reference evidence="4" key="1">
    <citation type="submission" date="2025-08" db="UniProtKB">
        <authorList>
            <consortium name="RefSeq"/>
        </authorList>
    </citation>
    <scope>IDENTIFICATION</scope>
    <source>
        <tissue evidence="4">Muscle</tissue>
    </source>
</reference>
<dbReference type="InParanoid" id="A0A2Y9T231"/>
<evidence type="ECO:0000256" key="1">
    <source>
        <dbReference type="ARBA" id="ARBA00008666"/>
    </source>
</evidence>
<dbReference type="Pfam" id="PF14922">
    <property type="entry name" value="FWWh"/>
    <property type="match status" value="1"/>
</dbReference>
<name>A0A2Y9T231_PHYMC</name>
<keyword evidence="3" id="KW-1185">Reference proteome</keyword>
<dbReference type="PANTHER" id="PTHR33560">
    <property type="entry name" value="PROTEIN FAM227B"/>
    <property type="match status" value="1"/>
</dbReference>
<dbReference type="Proteomes" id="UP000248484">
    <property type="component" value="Chromosome 6"/>
</dbReference>
<feature type="region of interest" description="Disordered" evidence="2">
    <location>
        <begin position="536"/>
        <end position="555"/>
    </location>
</feature>
<dbReference type="KEGG" id="pcad:102993971"/>
<feature type="region of interest" description="Disordered" evidence="2">
    <location>
        <begin position="88"/>
        <end position="109"/>
    </location>
</feature>
<dbReference type="OrthoDB" id="192208at2759"/>
<protein>
    <submittedName>
        <fullName evidence="4">Protein FAM227A</fullName>
    </submittedName>
</protein>
<dbReference type="STRING" id="9755.ENSPCTP00005011493"/>
<sequence length="621" mass="72389">MADFRKMDVINFTALPMVPVDEHLAVSFTARKAMKDAVRKNLENSPPSCHTGSIQQVNQGIAETDLSPNPLVHSLAIEKYEMEKKALKGERSRGGLGDREKSERKSQCICKGSESRNVKSFIIKRKTADKNMLAELYQYPQFDDSKPNNLPNGVDFCDMVGNVIQAERNPLSGKSFCSDRELQQFLSSPSVRAIWLDSFWWIFHERYQPKKEVQSKLFDRIAQHYAFLLSHESRSHYEEALLKRLPSLLSKALYTSFCCCFPQSWFNTHEFKSDICNTMSLWISGIYPCPHSYNSWDYSKLDPERFRREELTLQRKRLLKGRDFSFLTSRRYSGQKSPQSRKVCCPQIPLLASSDMNSTNERTSFAQKNSVDGSQIQNTPREHNYQTLVLRKATQQVERISAARELENMLPKLSYPACKSPEMTSNLFNIYGKRPLIVYFLLNCAALQQPGKDVLMVRREKTKTIPESTLTYAEVISLTLSNMKKRRDDLHQLNRLHRSEWNHFRAYLKELRNNFLREVKNIDERAKDKKQANHMFIQPSTFIEDSPEKKSRRSHQREIAFLLRKEKEEREREWKQKLNYSSFSPSSPDEFYSLELGSPYKISDISATRKVIKKSKPMQKK</sequence>
<dbReference type="GeneID" id="102993971"/>
<comment type="similarity">
    <text evidence="1">Belongs to the FAM227 family.</text>
</comment>
<dbReference type="AlphaFoldDB" id="A0A2Y9T231"/>
<evidence type="ECO:0000313" key="4">
    <source>
        <dbReference type="RefSeq" id="XP_023982905.3"/>
    </source>
</evidence>
<feature type="compositionally biased region" description="Basic and acidic residues" evidence="2">
    <location>
        <begin position="88"/>
        <end position="106"/>
    </location>
</feature>